<dbReference type="Proteomes" id="UP001431783">
    <property type="component" value="Unassembled WGS sequence"/>
</dbReference>
<sequence length="81" mass="9924">MQIDDNYCINNMNTAKENMNMEKNEQRKVNDDIICPVKYERQIKYVPNKYKILFDQENRIARAYVHKLEMHNIENFKEKII</sequence>
<dbReference type="AlphaFoldDB" id="A0AAW1TPJ8"/>
<organism evidence="1 2">
    <name type="scientific">Henosepilachna vigintioctopunctata</name>
    <dbReference type="NCBI Taxonomy" id="420089"/>
    <lineage>
        <taxon>Eukaryota</taxon>
        <taxon>Metazoa</taxon>
        <taxon>Ecdysozoa</taxon>
        <taxon>Arthropoda</taxon>
        <taxon>Hexapoda</taxon>
        <taxon>Insecta</taxon>
        <taxon>Pterygota</taxon>
        <taxon>Neoptera</taxon>
        <taxon>Endopterygota</taxon>
        <taxon>Coleoptera</taxon>
        <taxon>Polyphaga</taxon>
        <taxon>Cucujiformia</taxon>
        <taxon>Coccinelloidea</taxon>
        <taxon>Coccinellidae</taxon>
        <taxon>Epilachninae</taxon>
        <taxon>Epilachnini</taxon>
        <taxon>Henosepilachna</taxon>
    </lineage>
</organism>
<gene>
    <name evidence="1" type="ORF">WA026_019531</name>
</gene>
<proteinExistence type="predicted"/>
<comment type="caution">
    <text evidence="1">The sequence shown here is derived from an EMBL/GenBank/DDBJ whole genome shotgun (WGS) entry which is preliminary data.</text>
</comment>
<keyword evidence="2" id="KW-1185">Reference proteome</keyword>
<reference evidence="1 2" key="1">
    <citation type="submission" date="2023-03" db="EMBL/GenBank/DDBJ databases">
        <title>Genome insight into feeding habits of ladybird beetles.</title>
        <authorList>
            <person name="Li H.-S."/>
            <person name="Huang Y.-H."/>
            <person name="Pang H."/>
        </authorList>
    </citation>
    <scope>NUCLEOTIDE SEQUENCE [LARGE SCALE GENOMIC DNA]</scope>
    <source>
        <strain evidence="1">SYSU_2023b</strain>
        <tissue evidence="1">Whole body</tissue>
    </source>
</reference>
<dbReference type="EMBL" id="JARQZJ010000013">
    <property type="protein sequence ID" value="KAK9872749.1"/>
    <property type="molecule type" value="Genomic_DNA"/>
</dbReference>
<accession>A0AAW1TPJ8</accession>
<protein>
    <submittedName>
        <fullName evidence="1">Uncharacterized protein</fullName>
    </submittedName>
</protein>
<name>A0AAW1TPJ8_9CUCU</name>
<evidence type="ECO:0000313" key="1">
    <source>
        <dbReference type="EMBL" id="KAK9872749.1"/>
    </source>
</evidence>
<evidence type="ECO:0000313" key="2">
    <source>
        <dbReference type="Proteomes" id="UP001431783"/>
    </source>
</evidence>